<feature type="compositionally biased region" description="Basic residues" evidence="1">
    <location>
        <begin position="154"/>
        <end position="164"/>
    </location>
</feature>
<sequence>MRRNRGLVVPPRGALTHSPAPFPCPWQLSWPCPVSTLRGRWCPRTSSSSTVLPCQAADHDLPAGCASPRSNSWGPTPPLNDSSGDPLGRPASRVAVSIRRCSARTSLHVLGSAPEKSEPCPLHRLRKRKCLLGRGPTSALSPARCSGSFNPAKRTGHGRRRMRPAHSAPAAARVPTRGRGSKREEGPQASSRVRQPDSVRGSPQVRGRGSAAPFAGPLFGACAPTRDGPGWRDFQGFYAGPSGASYLSVRHVLDHGHAPI</sequence>
<evidence type="ECO:0000313" key="2">
    <source>
        <dbReference type="EMBL" id="KAJ1100550.1"/>
    </source>
</evidence>
<organism evidence="2 3">
    <name type="scientific">Pleurodeles waltl</name>
    <name type="common">Iberian ribbed newt</name>
    <dbReference type="NCBI Taxonomy" id="8319"/>
    <lineage>
        <taxon>Eukaryota</taxon>
        <taxon>Metazoa</taxon>
        <taxon>Chordata</taxon>
        <taxon>Craniata</taxon>
        <taxon>Vertebrata</taxon>
        <taxon>Euteleostomi</taxon>
        <taxon>Amphibia</taxon>
        <taxon>Batrachia</taxon>
        <taxon>Caudata</taxon>
        <taxon>Salamandroidea</taxon>
        <taxon>Salamandridae</taxon>
        <taxon>Pleurodelinae</taxon>
        <taxon>Pleurodeles</taxon>
    </lineage>
</organism>
<accession>A0AAV7MJZ1</accession>
<feature type="region of interest" description="Disordered" evidence="1">
    <location>
        <begin position="133"/>
        <end position="217"/>
    </location>
</feature>
<feature type="region of interest" description="Disordered" evidence="1">
    <location>
        <begin position="65"/>
        <end position="90"/>
    </location>
</feature>
<dbReference type="AlphaFoldDB" id="A0AAV7MJZ1"/>
<protein>
    <submittedName>
        <fullName evidence="2">Uncharacterized protein</fullName>
    </submittedName>
</protein>
<feature type="compositionally biased region" description="Polar residues" evidence="1">
    <location>
        <begin position="68"/>
        <end position="83"/>
    </location>
</feature>
<dbReference type="Proteomes" id="UP001066276">
    <property type="component" value="Chromosome 10"/>
</dbReference>
<comment type="caution">
    <text evidence="2">The sequence shown here is derived from an EMBL/GenBank/DDBJ whole genome shotgun (WGS) entry which is preliminary data.</text>
</comment>
<gene>
    <name evidence="2" type="ORF">NDU88_005632</name>
</gene>
<evidence type="ECO:0000313" key="3">
    <source>
        <dbReference type="Proteomes" id="UP001066276"/>
    </source>
</evidence>
<keyword evidence="3" id="KW-1185">Reference proteome</keyword>
<name>A0AAV7MJZ1_PLEWA</name>
<reference evidence="2" key="1">
    <citation type="journal article" date="2022" name="bioRxiv">
        <title>Sequencing and chromosome-scale assembly of the giantPleurodeles waltlgenome.</title>
        <authorList>
            <person name="Brown T."/>
            <person name="Elewa A."/>
            <person name="Iarovenko S."/>
            <person name="Subramanian E."/>
            <person name="Araus A.J."/>
            <person name="Petzold A."/>
            <person name="Susuki M."/>
            <person name="Suzuki K.-i.T."/>
            <person name="Hayashi T."/>
            <person name="Toyoda A."/>
            <person name="Oliveira C."/>
            <person name="Osipova E."/>
            <person name="Leigh N.D."/>
            <person name="Simon A."/>
            <person name="Yun M.H."/>
        </authorList>
    </citation>
    <scope>NUCLEOTIDE SEQUENCE</scope>
    <source>
        <strain evidence="2">20211129_DDA</strain>
        <tissue evidence="2">Liver</tissue>
    </source>
</reference>
<evidence type="ECO:0000256" key="1">
    <source>
        <dbReference type="SAM" id="MobiDB-lite"/>
    </source>
</evidence>
<proteinExistence type="predicted"/>
<dbReference type="EMBL" id="JANPWB010000014">
    <property type="protein sequence ID" value="KAJ1100550.1"/>
    <property type="molecule type" value="Genomic_DNA"/>
</dbReference>